<gene>
    <name evidence="1" type="ORF">DPMN_186748</name>
</gene>
<evidence type="ECO:0000313" key="1">
    <source>
        <dbReference type="EMBL" id="KAH3752136.1"/>
    </source>
</evidence>
<dbReference type="EMBL" id="JAIWYP010000010">
    <property type="protein sequence ID" value="KAH3752136.1"/>
    <property type="molecule type" value="Genomic_DNA"/>
</dbReference>
<reference evidence="1" key="1">
    <citation type="journal article" date="2019" name="bioRxiv">
        <title>The Genome of the Zebra Mussel, Dreissena polymorpha: A Resource for Invasive Species Research.</title>
        <authorList>
            <person name="McCartney M.A."/>
            <person name="Auch B."/>
            <person name="Kono T."/>
            <person name="Mallez S."/>
            <person name="Zhang Y."/>
            <person name="Obille A."/>
            <person name="Becker A."/>
            <person name="Abrahante J.E."/>
            <person name="Garbe J."/>
            <person name="Badalamenti J.P."/>
            <person name="Herman A."/>
            <person name="Mangelson H."/>
            <person name="Liachko I."/>
            <person name="Sullivan S."/>
            <person name="Sone E.D."/>
            <person name="Koren S."/>
            <person name="Silverstein K.A.T."/>
            <person name="Beckman K.B."/>
            <person name="Gohl D.M."/>
        </authorList>
    </citation>
    <scope>NUCLEOTIDE SEQUENCE</scope>
    <source>
        <strain evidence="1">Duluth1</strain>
        <tissue evidence="1">Whole animal</tissue>
    </source>
</reference>
<keyword evidence="2" id="KW-1185">Reference proteome</keyword>
<proteinExistence type="predicted"/>
<sequence>MEKNAWRQETLQVSVACTEFDLQERIRTFKCTVTWQRADGDGRHDVHTLFYLEAVLSTNQILIQ</sequence>
<dbReference type="Proteomes" id="UP000828390">
    <property type="component" value="Unassembled WGS sequence"/>
</dbReference>
<protein>
    <submittedName>
        <fullName evidence="1">Uncharacterized protein</fullName>
    </submittedName>
</protein>
<organism evidence="1 2">
    <name type="scientific">Dreissena polymorpha</name>
    <name type="common">Zebra mussel</name>
    <name type="synonym">Mytilus polymorpha</name>
    <dbReference type="NCBI Taxonomy" id="45954"/>
    <lineage>
        <taxon>Eukaryota</taxon>
        <taxon>Metazoa</taxon>
        <taxon>Spiralia</taxon>
        <taxon>Lophotrochozoa</taxon>
        <taxon>Mollusca</taxon>
        <taxon>Bivalvia</taxon>
        <taxon>Autobranchia</taxon>
        <taxon>Heteroconchia</taxon>
        <taxon>Euheterodonta</taxon>
        <taxon>Imparidentia</taxon>
        <taxon>Neoheterodontei</taxon>
        <taxon>Myida</taxon>
        <taxon>Dreissenoidea</taxon>
        <taxon>Dreissenidae</taxon>
        <taxon>Dreissena</taxon>
    </lineage>
</organism>
<dbReference type="AlphaFoldDB" id="A0A9D4DMQ0"/>
<accession>A0A9D4DMQ0</accession>
<comment type="caution">
    <text evidence="1">The sequence shown here is derived from an EMBL/GenBank/DDBJ whole genome shotgun (WGS) entry which is preliminary data.</text>
</comment>
<name>A0A9D4DMQ0_DREPO</name>
<reference evidence="1" key="2">
    <citation type="submission" date="2020-11" db="EMBL/GenBank/DDBJ databases">
        <authorList>
            <person name="McCartney M.A."/>
            <person name="Auch B."/>
            <person name="Kono T."/>
            <person name="Mallez S."/>
            <person name="Becker A."/>
            <person name="Gohl D.M."/>
            <person name="Silverstein K.A.T."/>
            <person name="Koren S."/>
            <person name="Bechman K.B."/>
            <person name="Herman A."/>
            <person name="Abrahante J.E."/>
            <person name="Garbe J."/>
        </authorList>
    </citation>
    <scope>NUCLEOTIDE SEQUENCE</scope>
    <source>
        <strain evidence="1">Duluth1</strain>
        <tissue evidence="1">Whole animal</tissue>
    </source>
</reference>
<evidence type="ECO:0000313" key="2">
    <source>
        <dbReference type="Proteomes" id="UP000828390"/>
    </source>
</evidence>